<feature type="transmembrane region" description="Helical" evidence="6">
    <location>
        <begin position="281"/>
        <end position="302"/>
    </location>
</feature>
<evidence type="ECO:0000256" key="4">
    <source>
        <dbReference type="ARBA" id="ARBA00023136"/>
    </source>
</evidence>
<dbReference type="GO" id="GO:0008137">
    <property type="term" value="F:NADH dehydrogenase (ubiquinone) activity"/>
    <property type="evidence" value="ECO:0007669"/>
    <property type="project" value="InterPro"/>
</dbReference>
<dbReference type="NCBIfam" id="NF005141">
    <property type="entry name" value="PRK06590.1"/>
    <property type="match status" value="1"/>
</dbReference>
<keyword evidence="2 5" id="KW-0812">Transmembrane</keyword>
<evidence type="ECO:0000256" key="3">
    <source>
        <dbReference type="ARBA" id="ARBA00022989"/>
    </source>
</evidence>
<evidence type="ECO:0000256" key="5">
    <source>
        <dbReference type="RuleBase" id="RU000320"/>
    </source>
</evidence>
<feature type="domain" description="NADH:quinone oxidoreductase/Mrp antiporter transmembrane" evidence="7">
    <location>
        <begin position="138"/>
        <end position="424"/>
    </location>
</feature>
<feature type="transmembrane region" description="Helical" evidence="6">
    <location>
        <begin position="119"/>
        <end position="137"/>
    </location>
</feature>
<evidence type="ECO:0000259" key="8">
    <source>
        <dbReference type="Pfam" id="PF00662"/>
    </source>
</evidence>
<dbReference type="AlphaFoldDB" id="A0A1C4BRV4"/>
<dbReference type="InterPro" id="IPR001750">
    <property type="entry name" value="ND/Mrp_TM"/>
</dbReference>
<dbReference type="Pfam" id="PF00361">
    <property type="entry name" value="Proton_antipo_M"/>
    <property type="match status" value="1"/>
</dbReference>
<dbReference type="RefSeq" id="WP_089710188.1">
    <property type="nucleotide sequence ID" value="NZ_FMAR01000003.1"/>
</dbReference>
<feature type="transmembrane region" description="Helical" evidence="6">
    <location>
        <begin position="413"/>
        <end position="434"/>
    </location>
</feature>
<evidence type="ECO:0000256" key="6">
    <source>
        <dbReference type="SAM" id="Phobius"/>
    </source>
</evidence>
<dbReference type="OrthoDB" id="9807568at2"/>
<feature type="transmembrane region" description="Helical" evidence="6">
    <location>
        <begin position="611"/>
        <end position="631"/>
    </location>
</feature>
<feature type="transmembrane region" description="Helical" evidence="6">
    <location>
        <begin position="86"/>
        <end position="107"/>
    </location>
</feature>
<accession>A0A1C4BRV4</accession>
<feature type="transmembrane region" description="Helical" evidence="6">
    <location>
        <begin position="213"/>
        <end position="230"/>
    </location>
</feature>
<dbReference type="GO" id="GO:0012505">
    <property type="term" value="C:endomembrane system"/>
    <property type="evidence" value="ECO:0007669"/>
    <property type="project" value="UniProtKB-SubCell"/>
</dbReference>
<dbReference type="GO" id="GO:0016020">
    <property type="term" value="C:membrane"/>
    <property type="evidence" value="ECO:0007669"/>
    <property type="project" value="UniProtKB-SubCell"/>
</dbReference>
<feature type="transmembrane region" description="Helical" evidence="6">
    <location>
        <begin position="143"/>
        <end position="161"/>
    </location>
</feature>
<evidence type="ECO:0000313" key="10">
    <source>
        <dbReference type="Proteomes" id="UP000242818"/>
    </source>
</evidence>
<dbReference type="InterPro" id="IPR003945">
    <property type="entry name" value="NU5C-like"/>
</dbReference>
<feature type="transmembrane region" description="Helical" evidence="6">
    <location>
        <begin position="337"/>
        <end position="358"/>
    </location>
</feature>
<evidence type="ECO:0000256" key="2">
    <source>
        <dbReference type="ARBA" id="ARBA00022692"/>
    </source>
</evidence>
<dbReference type="NCBIfam" id="TIGR01974">
    <property type="entry name" value="NDH_I_L"/>
    <property type="match status" value="1"/>
</dbReference>
<evidence type="ECO:0000256" key="1">
    <source>
        <dbReference type="ARBA" id="ARBA00004127"/>
    </source>
</evidence>
<feature type="transmembrane region" description="Helical" evidence="6">
    <location>
        <begin position="455"/>
        <end position="477"/>
    </location>
</feature>
<dbReference type="InterPro" id="IPR001516">
    <property type="entry name" value="Proton_antipo_N"/>
</dbReference>
<name>A0A1C4BRV4_9BACT</name>
<proteinExistence type="predicted"/>
<keyword evidence="3 6" id="KW-1133">Transmembrane helix</keyword>
<keyword evidence="4 6" id="KW-0472">Membrane</keyword>
<feature type="transmembrane region" description="Helical" evidence="6">
    <location>
        <begin position="309"/>
        <end position="331"/>
    </location>
</feature>
<protein>
    <submittedName>
        <fullName evidence="9">NADH dehydrogenase subunit L</fullName>
    </submittedName>
</protein>
<organism evidence="9 10">
    <name type="scientific">Chitinophaga costaii</name>
    <dbReference type="NCBI Taxonomy" id="1335309"/>
    <lineage>
        <taxon>Bacteria</taxon>
        <taxon>Pseudomonadati</taxon>
        <taxon>Bacteroidota</taxon>
        <taxon>Chitinophagia</taxon>
        <taxon>Chitinophagales</taxon>
        <taxon>Chitinophagaceae</taxon>
        <taxon>Chitinophaga</taxon>
    </lineage>
</organism>
<feature type="transmembrane region" description="Helical" evidence="6">
    <location>
        <begin position="30"/>
        <end position="50"/>
    </location>
</feature>
<evidence type="ECO:0000313" key="9">
    <source>
        <dbReference type="EMBL" id="SCC09625.1"/>
    </source>
</evidence>
<dbReference type="GO" id="GO:0015990">
    <property type="term" value="P:electron transport coupled proton transport"/>
    <property type="evidence" value="ECO:0007669"/>
    <property type="project" value="TreeGrafter"/>
</dbReference>
<dbReference type="STRING" id="1335309.GA0116948_103228"/>
<dbReference type="EMBL" id="FMAR01000003">
    <property type="protein sequence ID" value="SCC09625.1"/>
    <property type="molecule type" value="Genomic_DNA"/>
</dbReference>
<keyword evidence="10" id="KW-1185">Reference proteome</keyword>
<dbReference type="PRINTS" id="PR01434">
    <property type="entry name" value="NADHDHGNASE5"/>
</dbReference>
<dbReference type="PANTHER" id="PTHR42829">
    <property type="entry name" value="NADH-UBIQUINONE OXIDOREDUCTASE CHAIN 5"/>
    <property type="match status" value="1"/>
</dbReference>
<comment type="subcellular location">
    <subcellularLocation>
        <location evidence="1">Endomembrane system</location>
        <topology evidence="1">Multi-pass membrane protein</topology>
    </subcellularLocation>
    <subcellularLocation>
        <location evidence="5">Membrane</location>
        <topology evidence="5">Multi-pass membrane protein</topology>
    </subcellularLocation>
</comment>
<dbReference type="PRINTS" id="PR01435">
    <property type="entry name" value="NPOXDRDTASE5"/>
</dbReference>
<dbReference type="Pfam" id="PF00662">
    <property type="entry name" value="Proton_antipo_N"/>
    <property type="match status" value="1"/>
</dbReference>
<feature type="transmembrane region" description="Helical" evidence="6">
    <location>
        <begin position="513"/>
        <end position="530"/>
    </location>
</feature>
<dbReference type="InterPro" id="IPR018393">
    <property type="entry name" value="NADHpl_OxRdtase_5_subgr"/>
</dbReference>
<dbReference type="Gene3D" id="1.20.5.2700">
    <property type="match status" value="1"/>
</dbReference>
<evidence type="ECO:0000259" key="7">
    <source>
        <dbReference type="Pfam" id="PF00361"/>
    </source>
</evidence>
<dbReference type="Proteomes" id="UP000242818">
    <property type="component" value="Unassembled WGS sequence"/>
</dbReference>
<sequence length="632" mass="68812">MSNLVWLVPLLPFIGFLVNGLGRKFLPKAGVSIVGSGSVIAAFAIAVSLFLETKAPGFTPRVISLFSFISVGKLSIPFAFQVDQLSALFLLIITGVGSLIHIYSAAYMHEESNEGYARYFAYLNLFIFSMLLLVLGANYVMMFIGWEGVGLCSYLLIGFWFKNPSFSKAANKAFIMNRIGDLGFLLGIFYIIANFGTVTYSAVFAQAATMGSGHHTLVIIAVLLFIGAMGKSAQIPLYTWLPDAMAGPTPVSALIHAATMVTAGIYMIARSNVIYTLAPAVQNFIVIIGTATALLAASIAIAQNDIKKVLAYSTVSQLGYMFIALGVGAYSTAVFHVMTHAFFKALLFLGSGSVIHAMGGEQDIRKMGGLKKYLPTTHWTFLVGCLAIAGIPGFSGFFSKDEILANAFAANKIVYVFGLLGALMTAFYMFRLYYITFCGSFRGTHEQEHHLHESPAAMTIPLVVLAVLSVFGGYIGLPEVFGVKSLLNEYLAPIFAPSVPFAAVHELEPGTEWMLMIISSVLVIGMIFWARAKYRRYQNPGTENTGLLKVLENKWYVDEIYDAVIVRPLQALSQFFSEVMEKLGIDRLVNGIGKSVQWGGQQLRVIQNGQVGFYIFAMVLGIIVLLVIGLLF</sequence>
<reference evidence="9 10" key="1">
    <citation type="submission" date="2016-08" db="EMBL/GenBank/DDBJ databases">
        <authorList>
            <person name="Seilhamer J.J."/>
        </authorList>
    </citation>
    <scope>NUCLEOTIDE SEQUENCE [LARGE SCALE GENOMIC DNA]</scope>
    <source>
        <strain evidence="9 10">A37T2</strain>
    </source>
</reference>
<dbReference type="GO" id="GO:0003954">
    <property type="term" value="F:NADH dehydrogenase activity"/>
    <property type="evidence" value="ECO:0007669"/>
    <property type="project" value="TreeGrafter"/>
</dbReference>
<feature type="transmembrane region" description="Helical" evidence="6">
    <location>
        <begin position="182"/>
        <end position="207"/>
    </location>
</feature>
<feature type="transmembrane region" description="Helical" evidence="6">
    <location>
        <begin position="251"/>
        <end position="269"/>
    </location>
</feature>
<feature type="domain" description="NADH-Ubiquinone oxidoreductase (complex I) chain 5 N-terminal" evidence="8">
    <location>
        <begin position="68"/>
        <end position="120"/>
    </location>
</feature>
<dbReference type="GO" id="GO:0042773">
    <property type="term" value="P:ATP synthesis coupled electron transport"/>
    <property type="evidence" value="ECO:0007669"/>
    <property type="project" value="InterPro"/>
</dbReference>
<feature type="transmembrane region" description="Helical" evidence="6">
    <location>
        <begin position="379"/>
        <end position="398"/>
    </location>
</feature>
<dbReference type="PANTHER" id="PTHR42829:SF2">
    <property type="entry name" value="NADH-UBIQUINONE OXIDOREDUCTASE CHAIN 5"/>
    <property type="match status" value="1"/>
</dbReference>
<gene>
    <name evidence="9" type="ORF">GA0116948_103228</name>
</gene>